<organism evidence="2 3">
    <name type="scientific">Calocera viscosa (strain TUFC12733)</name>
    <dbReference type="NCBI Taxonomy" id="1330018"/>
    <lineage>
        <taxon>Eukaryota</taxon>
        <taxon>Fungi</taxon>
        <taxon>Dikarya</taxon>
        <taxon>Basidiomycota</taxon>
        <taxon>Agaricomycotina</taxon>
        <taxon>Dacrymycetes</taxon>
        <taxon>Dacrymycetales</taxon>
        <taxon>Dacrymycetaceae</taxon>
        <taxon>Calocera</taxon>
    </lineage>
</organism>
<feature type="compositionally biased region" description="Basic residues" evidence="1">
    <location>
        <begin position="677"/>
        <end position="694"/>
    </location>
</feature>
<feature type="compositionally biased region" description="Gly residues" evidence="1">
    <location>
        <begin position="862"/>
        <end position="871"/>
    </location>
</feature>
<name>A0A167PC69_CALVF</name>
<sequence length="892" mass="101526">MELNLPNNWPRRRREKEKTRGDVQADVKEHMPHVIGAWLETMCRTMGLPYLKQSWMEHNERGERRLECIEYASELANLFLEFYYYVELPMELPQVLVEFVENILWSAQTLEDEGERTYFESGKYLHLQLIGIRAAWLQNYPMLLQWTIKQPPSPFEIGSEYGCMELFSRDGGNVSCMAVEWALRIRILHSHICTGILDIAGPPPRLDVATKEESVAYVEDARDILRLIKDSARRLKIEETDGLLKAMLMQHALYWRDTAWRYDLSLEEVALKYGNVPESLRYFVLGQRHWDEENPFKKDTVEALLTSEYAEELADTLRLKGEWVDGADVRSIRCVEAPKAVTEMLITFLRQINDLLDQLKELIIIRIPAELLPLSHLPEAMVVKRCRKLGGLYRRPAKPHFDVESWTNRFTKQRSRMEKDSSASTIRTNATWVVSGRAGTERLQLMRQQSVFFATFNEEALDSAPHELKGIVAGLLQGLEAALKNSPRSCWKYMPNPVNIPRGWREAGYEHNATSHKVQKQDLDTYVNDKKIVLKAVFDLRPEALLGVRCGSSVLKLFQELKIQNEEDNPMKEKGVESRQADAEGGMEVEVPHIVKGQELRDDVMMEEGGAVDKGEDVILTPITEWEEGRRPPVGATHGVVTSREERGVAGENEEGTEGESDDEDDSIEEVEEQVPRKGRGKGKQKRATRKRKTAVTAMVPSGNLQTWNAKEDPRRDQYSFYSAGIFDGFKLLGLDRVNNVDVLPPWNERMGKYARHEIMPMTIMELELTMAVTQKTGLLEIKFQKGDTIDCTNAGLSVPPDVFCEPQEKVKRSELPNKDEVFKRVGEQIGYDDRPPLSQAEERKIAALAKGKEKQTDDGRGLGTEAGSGGRRGEGKKKNKKGKGRSKGRGG</sequence>
<dbReference type="EMBL" id="KV417275">
    <property type="protein sequence ID" value="KZO98640.1"/>
    <property type="molecule type" value="Genomic_DNA"/>
</dbReference>
<dbReference type="Proteomes" id="UP000076738">
    <property type="component" value="Unassembled WGS sequence"/>
</dbReference>
<protein>
    <submittedName>
        <fullName evidence="2">Uncharacterized protein</fullName>
    </submittedName>
</protein>
<accession>A0A167PC69</accession>
<dbReference type="AlphaFoldDB" id="A0A167PC69"/>
<feature type="region of interest" description="Disordered" evidence="1">
    <location>
        <begin position="1"/>
        <end position="23"/>
    </location>
</feature>
<evidence type="ECO:0000256" key="1">
    <source>
        <dbReference type="SAM" id="MobiDB-lite"/>
    </source>
</evidence>
<evidence type="ECO:0000313" key="3">
    <source>
        <dbReference type="Proteomes" id="UP000076738"/>
    </source>
</evidence>
<feature type="compositionally biased region" description="Acidic residues" evidence="1">
    <location>
        <begin position="652"/>
        <end position="673"/>
    </location>
</feature>
<reference evidence="2 3" key="1">
    <citation type="journal article" date="2016" name="Mol. Biol. Evol.">
        <title>Comparative Genomics of Early-Diverging Mushroom-Forming Fungi Provides Insights into the Origins of Lignocellulose Decay Capabilities.</title>
        <authorList>
            <person name="Nagy L.G."/>
            <person name="Riley R."/>
            <person name="Tritt A."/>
            <person name="Adam C."/>
            <person name="Daum C."/>
            <person name="Floudas D."/>
            <person name="Sun H."/>
            <person name="Yadav J.S."/>
            <person name="Pangilinan J."/>
            <person name="Larsson K.H."/>
            <person name="Matsuura K."/>
            <person name="Barry K."/>
            <person name="Labutti K."/>
            <person name="Kuo R."/>
            <person name="Ohm R.A."/>
            <person name="Bhattacharya S.S."/>
            <person name="Shirouzu T."/>
            <person name="Yoshinaga Y."/>
            <person name="Martin F.M."/>
            <person name="Grigoriev I.V."/>
            <person name="Hibbett D.S."/>
        </authorList>
    </citation>
    <scope>NUCLEOTIDE SEQUENCE [LARGE SCALE GENOMIC DNA]</scope>
    <source>
        <strain evidence="2 3">TUFC12733</strain>
    </source>
</reference>
<dbReference type="OrthoDB" id="10560581at2759"/>
<keyword evidence="3" id="KW-1185">Reference proteome</keyword>
<evidence type="ECO:0000313" key="2">
    <source>
        <dbReference type="EMBL" id="KZO98640.1"/>
    </source>
</evidence>
<proteinExistence type="predicted"/>
<feature type="region of interest" description="Disordered" evidence="1">
    <location>
        <begin position="827"/>
        <end position="892"/>
    </location>
</feature>
<gene>
    <name evidence="2" type="ORF">CALVIDRAFT_526066</name>
</gene>
<feature type="compositionally biased region" description="Basic residues" evidence="1">
    <location>
        <begin position="875"/>
        <end position="892"/>
    </location>
</feature>
<feature type="region of interest" description="Disordered" evidence="1">
    <location>
        <begin position="627"/>
        <end position="696"/>
    </location>
</feature>
<feature type="compositionally biased region" description="Basic and acidic residues" evidence="1">
    <location>
        <begin position="827"/>
        <end position="861"/>
    </location>
</feature>